<sequence length="721" mass="82025">MNNSTDDNIPAINKELYPALVQCFVIITFGYIAGQLSILTQSHSTGLSRYISNFALPALIFKNLVTIHFGSVSWPFLASIFIGKSIIFFLTALITSFIQRPINYANIGLYSIITSQSNDFALGYPIVEAVYQHSHPDYLRYIYLIAPISLVILNPLGFLLIETQSRLNDKRLGYGHVTGEYSSSRLRLISKIICNLLKNPMVVATILGCIFNPIFKQTLPYMLLRIITPLADSFGATALFYLGLQLVGKIRKLHSYVIFTVMILSMIKSLILPLLIRQIVFMLKPKDDTNSTLEYSNYGFLYGTFPVAPTVIFYVPEQNIFLQSVASTCLVVSTLLAAPIMLISAKMIALKTIDNKTSASYENTLCQASFDVSIISLLCTIIVFIGFILRRRWKKNSLIHRYTLILLILQLMLALWNIPSQYMKIHTIAWQNILHGIGSVFLALATRTWSASIAFILMTRVCYGVQKTRQLFWLYHLFGWSLPIISIILVSVKSVQKQTSLVIEKFGKIQVILSIIVLLISILLSIYCLVRLARRTYRLKHDENHRRSSHSDTTLTNESRPLIDTDDNSSRQNDELNKAATFSTSIITWYIDIFVDTKWSHSKYLVCLSILIWSFFDHSHTGIYYELQFVDAVLLYGQGFITFLVFALDVDVLLPIARSLGTGLSYVGYRGLQEFLNANKQTKNRRHETMDDDTLTNFEQNIKPNFLDSINEPDSFRMQPF</sequence>
<feature type="transmembrane region" description="Helical" evidence="6">
    <location>
        <begin position="511"/>
        <end position="530"/>
    </location>
</feature>
<feature type="transmembrane region" description="Helical" evidence="6">
    <location>
        <begin position="296"/>
        <end position="315"/>
    </location>
</feature>
<comment type="caution">
    <text evidence="7">The sequence shown here is derived from an EMBL/GenBank/DDBJ whole genome shotgun (WGS) entry which is preliminary data.</text>
</comment>
<gene>
    <name evidence="7" type="ORF">OVA965_LOCUS7645</name>
    <name evidence="8" type="ORF">TMI583_LOCUS7640</name>
</gene>
<dbReference type="InterPro" id="IPR051832">
    <property type="entry name" value="mTOR-Rac_regulators"/>
</dbReference>
<evidence type="ECO:0000256" key="3">
    <source>
        <dbReference type="ARBA" id="ARBA00022989"/>
    </source>
</evidence>
<feature type="transmembrane region" description="Helical" evidence="6">
    <location>
        <begin position="401"/>
        <end position="418"/>
    </location>
</feature>
<accession>A0A8S2D2E4</accession>
<keyword evidence="4 6" id="KW-0472">Membrane</keyword>
<proteinExistence type="predicted"/>
<feature type="transmembrane region" description="Helical" evidence="6">
    <location>
        <begin position="196"/>
        <end position="215"/>
    </location>
</feature>
<dbReference type="Gene3D" id="1.20.1070.10">
    <property type="entry name" value="Rhodopsin 7-helix transmembrane proteins"/>
    <property type="match status" value="1"/>
</dbReference>
<feature type="transmembrane region" description="Helical" evidence="6">
    <location>
        <begin position="438"/>
        <end position="459"/>
    </location>
</feature>
<feature type="transmembrane region" description="Helical" evidence="6">
    <location>
        <begin position="221"/>
        <end position="244"/>
    </location>
</feature>
<evidence type="ECO:0000256" key="5">
    <source>
        <dbReference type="SAM" id="MobiDB-lite"/>
    </source>
</evidence>
<dbReference type="Proteomes" id="UP000682733">
    <property type="component" value="Unassembled WGS sequence"/>
</dbReference>
<feature type="transmembrane region" description="Helical" evidence="6">
    <location>
        <begin position="138"/>
        <end position="161"/>
    </location>
</feature>
<feature type="transmembrane region" description="Helical" evidence="6">
    <location>
        <begin position="368"/>
        <end position="389"/>
    </location>
</feature>
<feature type="transmembrane region" description="Helical" evidence="6">
    <location>
        <begin position="76"/>
        <end position="95"/>
    </location>
</feature>
<evidence type="ECO:0000313" key="8">
    <source>
        <dbReference type="EMBL" id="CAF3646048.1"/>
    </source>
</evidence>
<feature type="transmembrane region" description="Helical" evidence="6">
    <location>
        <begin position="327"/>
        <end position="348"/>
    </location>
</feature>
<evidence type="ECO:0008006" key="10">
    <source>
        <dbReference type="Google" id="ProtNLM"/>
    </source>
</evidence>
<evidence type="ECO:0000313" key="9">
    <source>
        <dbReference type="Proteomes" id="UP000677228"/>
    </source>
</evidence>
<dbReference type="EMBL" id="CAJNOK010002466">
    <property type="protein sequence ID" value="CAF0861227.1"/>
    <property type="molecule type" value="Genomic_DNA"/>
</dbReference>
<dbReference type="AlphaFoldDB" id="A0A8S2D2E4"/>
<keyword evidence="2 6" id="KW-0812">Transmembrane</keyword>
<protein>
    <recommendedName>
        <fullName evidence="10">Integral membrane protein</fullName>
    </recommendedName>
</protein>
<evidence type="ECO:0000256" key="4">
    <source>
        <dbReference type="ARBA" id="ARBA00023136"/>
    </source>
</evidence>
<feature type="transmembrane region" description="Helical" evidence="6">
    <location>
        <begin position="50"/>
        <end position="70"/>
    </location>
</feature>
<evidence type="ECO:0000313" key="7">
    <source>
        <dbReference type="EMBL" id="CAF0861227.1"/>
    </source>
</evidence>
<dbReference type="InterPro" id="IPR004776">
    <property type="entry name" value="Mem_transp_PIN-like"/>
</dbReference>
<dbReference type="PANTHER" id="PTHR22829">
    <property type="entry name" value="DEP DOMAIN PROTEIN"/>
    <property type="match status" value="1"/>
</dbReference>
<name>A0A8S2D2E4_9BILA</name>
<dbReference type="GO" id="GO:0055085">
    <property type="term" value="P:transmembrane transport"/>
    <property type="evidence" value="ECO:0007669"/>
    <property type="project" value="InterPro"/>
</dbReference>
<reference evidence="7" key="1">
    <citation type="submission" date="2021-02" db="EMBL/GenBank/DDBJ databases">
        <authorList>
            <person name="Nowell W R."/>
        </authorList>
    </citation>
    <scope>NUCLEOTIDE SEQUENCE</scope>
</reference>
<evidence type="ECO:0000256" key="6">
    <source>
        <dbReference type="SAM" id="Phobius"/>
    </source>
</evidence>
<feature type="transmembrane region" description="Helical" evidence="6">
    <location>
        <begin position="471"/>
        <end position="491"/>
    </location>
</feature>
<organism evidence="7 9">
    <name type="scientific">Didymodactylos carnosus</name>
    <dbReference type="NCBI Taxonomy" id="1234261"/>
    <lineage>
        <taxon>Eukaryota</taxon>
        <taxon>Metazoa</taxon>
        <taxon>Spiralia</taxon>
        <taxon>Gnathifera</taxon>
        <taxon>Rotifera</taxon>
        <taxon>Eurotatoria</taxon>
        <taxon>Bdelloidea</taxon>
        <taxon>Philodinida</taxon>
        <taxon>Philodinidae</taxon>
        <taxon>Didymodactylos</taxon>
    </lineage>
</organism>
<dbReference type="EMBL" id="CAJOBA010002466">
    <property type="protein sequence ID" value="CAF3646048.1"/>
    <property type="molecule type" value="Genomic_DNA"/>
</dbReference>
<dbReference type="Proteomes" id="UP000677228">
    <property type="component" value="Unassembled WGS sequence"/>
</dbReference>
<dbReference type="GO" id="GO:0030514">
    <property type="term" value="P:negative regulation of BMP signaling pathway"/>
    <property type="evidence" value="ECO:0007669"/>
    <property type="project" value="TreeGrafter"/>
</dbReference>
<comment type="subcellular location">
    <subcellularLocation>
        <location evidence="1">Membrane</location>
        <topology evidence="1">Multi-pass membrane protein</topology>
    </subcellularLocation>
</comment>
<keyword evidence="3 6" id="KW-1133">Transmembrane helix</keyword>
<dbReference type="PANTHER" id="PTHR22829:SF5">
    <property type="entry name" value="INTEGRAL MEMBRANE PROTEIN GPR155"/>
    <property type="match status" value="1"/>
</dbReference>
<dbReference type="Pfam" id="PF03547">
    <property type="entry name" value="Mem_trans"/>
    <property type="match status" value="1"/>
</dbReference>
<feature type="transmembrane region" description="Helical" evidence="6">
    <location>
        <begin position="256"/>
        <end position="276"/>
    </location>
</feature>
<feature type="region of interest" description="Disordered" evidence="5">
    <location>
        <begin position="547"/>
        <end position="572"/>
    </location>
</feature>
<feature type="transmembrane region" description="Helical" evidence="6">
    <location>
        <begin position="16"/>
        <end position="38"/>
    </location>
</feature>
<dbReference type="GO" id="GO:0016020">
    <property type="term" value="C:membrane"/>
    <property type="evidence" value="ECO:0007669"/>
    <property type="project" value="UniProtKB-SubCell"/>
</dbReference>
<feature type="transmembrane region" description="Helical" evidence="6">
    <location>
        <begin position="107"/>
        <end position="126"/>
    </location>
</feature>
<evidence type="ECO:0000256" key="1">
    <source>
        <dbReference type="ARBA" id="ARBA00004141"/>
    </source>
</evidence>
<evidence type="ECO:0000256" key="2">
    <source>
        <dbReference type="ARBA" id="ARBA00022692"/>
    </source>
</evidence>
<feature type="transmembrane region" description="Helical" evidence="6">
    <location>
        <begin position="633"/>
        <end position="654"/>
    </location>
</feature>